<proteinExistence type="predicted"/>
<dbReference type="AlphaFoldDB" id="A0A1G6NRA3"/>
<keyword evidence="3" id="KW-1185">Reference proteome</keyword>
<feature type="domain" description="N-acetyltransferase" evidence="1">
    <location>
        <begin position="118"/>
        <end position="255"/>
    </location>
</feature>
<evidence type="ECO:0000313" key="3">
    <source>
        <dbReference type="Proteomes" id="UP000199060"/>
    </source>
</evidence>
<dbReference type="OrthoDB" id="823796at2"/>
<protein>
    <recommendedName>
        <fullName evidence="1">N-acetyltransferase domain-containing protein</fullName>
    </recommendedName>
</protein>
<dbReference type="SUPFAM" id="SSF55729">
    <property type="entry name" value="Acyl-CoA N-acyltransferases (Nat)"/>
    <property type="match status" value="1"/>
</dbReference>
<dbReference type="GO" id="GO:0016747">
    <property type="term" value="F:acyltransferase activity, transferring groups other than amino-acyl groups"/>
    <property type="evidence" value="ECO:0007669"/>
    <property type="project" value="InterPro"/>
</dbReference>
<dbReference type="Gene3D" id="3.40.630.30">
    <property type="match status" value="1"/>
</dbReference>
<dbReference type="EMBL" id="FNAC01000004">
    <property type="protein sequence ID" value="SDC70289.1"/>
    <property type="molecule type" value="Genomic_DNA"/>
</dbReference>
<dbReference type="InterPro" id="IPR016181">
    <property type="entry name" value="Acyl_CoA_acyltransferase"/>
</dbReference>
<dbReference type="RefSeq" id="WP_087937944.1">
    <property type="nucleotide sequence ID" value="NZ_FNAC01000004.1"/>
</dbReference>
<sequence>MNTLLHYDLLRLEAFQQNPEIQNAIAINQCGELTLLKFKPINYFNYCIGKIESTQVIDYVEEFYADIHQKNHQVIIDSKDLLSLDIIKKFPKYKQRETICIMTLSPEEEPISPQENTIQLKLVSEKDIAEFAWLYLNCFDAENRHEESVVENFRLKLKAPGLEFYFIMVDGVPVGITGLYFHPEFTVLSVGAIQEKYRFQGYHKSALSDRIKRAKTQNPEKPIYSWAYKNSISHQNMIKSGLKLSQEFLAFQHAG</sequence>
<accession>A0A1G6NRA3</accession>
<organism evidence="2 3">
    <name type="scientific">Algoriphagus faecimaris</name>
    <dbReference type="NCBI Taxonomy" id="686796"/>
    <lineage>
        <taxon>Bacteria</taxon>
        <taxon>Pseudomonadati</taxon>
        <taxon>Bacteroidota</taxon>
        <taxon>Cytophagia</taxon>
        <taxon>Cytophagales</taxon>
        <taxon>Cyclobacteriaceae</taxon>
        <taxon>Algoriphagus</taxon>
    </lineage>
</organism>
<name>A0A1G6NRA3_9BACT</name>
<dbReference type="Proteomes" id="UP000199060">
    <property type="component" value="Unassembled WGS sequence"/>
</dbReference>
<dbReference type="STRING" id="686796.SAMN04488104_100432"/>
<gene>
    <name evidence="2" type="ORF">SAMN04488104_100432</name>
</gene>
<evidence type="ECO:0000259" key="1">
    <source>
        <dbReference type="PROSITE" id="PS51186"/>
    </source>
</evidence>
<dbReference type="InterPro" id="IPR000182">
    <property type="entry name" value="GNAT_dom"/>
</dbReference>
<reference evidence="3" key="1">
    <citation type="submission" date="2016-10" db="EMBL/GenBank/DDBJ databases">
        <authorList>
            <person name="Varghese N."/>
            <person name="Submissions S."/>
        </authorList>
    </citation>
    <scope>NUCLEOTIDE SEQUENCE [LARGE SCALE GENOMIC DNA]</scope>
    <source>
        <strain evidence="3">DSM 23095</strain>
    </source>
</reference>
<dbReference type="PROSITE" id="PS51186">
    <property type="entry name" value="GNAT"/>
    <property type="match status" value="1"/>
</dbReference>
<evidence type="ECO:0000313" key="2">
    <source>
        <dbReference type="EMBL" id="SDC70289.1"/>
    </source>
</evidence>